<evidence type="ECO:0000313" key="2">
    <source>
        <dbReference type="EMBL" id="MFF4778989.1"/>
    </source>
</evidence>
<keyword evidence="3" id="KW-1185">Reference proteome</keyword>
<protein>
    <recommendedName>
        <fullName evidence="4">Phasin protein</fullName>
    </recommendedName>
</protein>
<name>A0ABW6VMJ0_MICFU</name>
<gene>
    <name evidence="2" type="ORF">ACFY05_39815</name>
</gene>
<evidence type="ECO:0008006" key="4">
    <source>
        <dbReference type="Google" id="ProtNLM"/>
    </source>
</evidence>
<dbReference type="RefSeq" id="WP_387347627.1">
    <property type="nucleotide sequence ID" value="NZ_JBIAXI010000040.1"/>
</dbReference>
<evidence type="ECO:0000313" key="3">
    <source>
        <dbReference type="Proteomes" id="UP001602119"/>
    </source>
</evidence>
<organism evidence="2 3">
    <name type="scientific">Microtetraspora fusca</name>
    <dbReference type="NCBI Taxonomy" id="1997"/>
    <lineage>
        <taxon>Bacteria</taxon>
        <taxon>Bacillati</taxon>
        <taxon>Actinomycetota</taxon>
        <taxon>Actinomycetes</taxon>
        <taxon>Streptosporangiales</taxon>
        <taxon>Streptosporangiaceae</taxon>
        <taxon>Microtetraspora</taxon>
    </lineage>
</organism>
<feature type="region of interest" description="Disordered" evidence="1">
    <location>
        <begin position="125"/>
        <end position="154"/>
    </location>
</feature>
<evidence type="ECO:0000256" key="1">
    <source>
        <dbReference type="SAM" id="MobiDB-lite"/>
    </source>
</evidence>
<accession>A0ABW6VMJ0</accession>
<comment type="caution">
    <text evidence="2">The sequence shown here is derived from an EMBL/GenBank/DDBJ whole genome shotgun (WGS) entry which is preliminary data.</text>
</comment>
<proteinExistence type="predicted"/>
<sequence length="154" mass="16531">MGPFEQIAADFHTQATRDWDEAVTRFAVAADAGECLTAEEFSRLAVAQHAHDWWQRVMDRINAADDVETTDAASVIMDIRHAAEKHLISESQVWYGELFTQAMAQARRQAARQFLEATRHLAEALSGPTPANGATVVTSPAAGSASAGGGGHQA</sequence>
<dbReference type="EMBL" id="JBIAXI010000040">
    <property type="protein sequence ID" value="MFF4778989.1"/>
    <property type="molecule type" value="Genomic_DNA"/>
</dbReference>
<dbReference type="Proteomes" id="UP001602119">
    <property type="component" value="Unassembled WGS sequence"/>
</dbReference>
<reference evidence="2 3" key="1">
    <citation type="submission" date="2024-10" db="EMBL/GenBank/DDBJ databases">
        <title>The Natural Products Discovery Center: Release of the First 8490 Sequenced Strains for Exploring Actinobacteria Biosynthetic Diversity.</title>
        <authorList>
            <person name="Kalkreuter E."/>
            <person name="Kautsar S.A."/>
            <person name="Yang D."/>
            <person name="Bader C.D."/>
            <person name="Teijaro C.N."/>
            <person name="Fluegel L."/>
            <person name="Davis C.M."/>
            <person name="Simpson J.R."/>
            <person name="Lauterbach L."/>
            <person name="Steele A.D."/>
            <person name="Gui C."/>
            <person name="Meng S."/>
            <person name="Li G."/>
            <person name="Viehrig K."/>
            <person name="Ye F."/>
            <person name="Su P."/>
            <person name="Kiefer A.F."/>
            <person name="Nichols A."/>
            <person name="Cepeda A.J."/>
            <person name="Yan W."/>
            <person name="Fan B."/>
            <person name="Jiang Y."/>
            <person name="Adhikari A."/>
            <person name="Zheng C.-J."/>
            <person name="Schuster L."/>
            <person name="Cowan T.M."/>
            <person name="Smanski M.J."/>
            <person name="Chevrette M.G."/>
            <person name="De Carvalho L.P.S."/>
            <person name="Shen B."/>
        </authorList>
    </citation>
    <scope>NUCLEOTIDE SEQUENCE [LARGE SCALE GENOMIC DNA]</scope>
    <source>
        <strain evidence="2 3">NPDC001281</strain>
    </source>
</reference>